<evidence type="ECO:0000313" key="1">
    <source>
        <dbReference type="EMBL" id="PXF60628.1"/>
    </source>
</evidence>
<accession>A0AC61L2V4</accession>
<name>A0AC61L2V4_9EURY</name>
<evidence type="ECO:0000313" key="2">
    <source>
        <dbReference type="Proteomes" id="UP000248329"/>
    </source>
</evidence>
<reference evidence="1" key="1">
    <citation type="submission" date="2018-01" db="EMBL/GenBank/DDBJ databases">
        <authorList>
            <person name="Krukenberg V."/>
        </authorList>
    </citation>
    <scope>NUCLEOTIDE SEQUENCE</scope>
    <source>
        <strain evidence="1">E20ANME2</strain>
    </source>
</reference>
<proteinExistence type="predicted"/>
<dbReference type="EMBL" id="PQXF01000013">
    <property type="protein sequence ID" value="PXF60628.1"/>
    <property type="molecule type" value="Genomic_DNA"/>
</dbReference>
<dbReference type="Proteomes" id="UP000248329">
    <property type="component" value="Unassembled WGS sequence"/>
</dbReference>
<sequence>MKFDEILKGREAEGKEKHVPTIEIGKGRGEGDVDVVRVVVGKDVPHPNTAEHHIAWVELYGVKKDGQVVDLGRTAFAPGYTNPNVRFQVPAPEFKAFCALAYCNIHGVWENCIEL</sequence>
<comment type="caution">
    <text evidence="1">The sequence shown here is derived from an EMBL/GenBank/DDBJ whole genome shotgun (WGS) entry which is preliminary data.</text>
</comment>
<protein>
    <submittedName>
        <fullName evidence="1">Desulfoferrodoxin</fullName>
    </submittedName>
</protein>
<organism evidence="1 2">
    <name type="scientific">Candidatus Methanogaster sp</name>
    <dbReference type="NCBI Taxonomy" id="3386292"/>
    <lineage>
        <taxon>Archaea</taxon>
        <taxon>Methanobacteriati</taxon>
        <taxon>Methanobacteriota</taxon>
        <taxon>Stenosarchaea group</taxon>
        <taxon>Methanomicrobia</taxon>
        <taxon>Methanosarcinales</taxon>
        <taxon>ANME-2 cluster</taxon>
        <taxon>Candidatus Methanogasteraceae</taxon>
        <taxon>Candidatus Methanogaster</taxon>
    </lineage>
</organism>
<gene>
    <name evidence="1" type="ORF">C4B59_08125</name>
</gene>